<evidence type="ECO:0000256" key="2">
    <source>
        <dbReference type="ARBA" id="ARBA00007688"/>
    </source>
</evidence>
<keyword evidence="9" id="KW-0648">Protein biosynthesis</keyword>
<dbReference type="GO" id="GO:0046695">
    <property type="term" value="C:SLIK (SAGA-like) complex"/>
    <property type="evidence" value="ECO:0007669"/>
    <property type="project" value="InterPro"/>
</dbReference>
<dbReference type="GO" id="GO:0005669">
    <property type="term" value="C:transcription factor TFIID complex"/>
    <property type="evidence" value="ECO:0007669"/>
    <property type="project" value="InterPro"/>
</dbReference>
<dbReference type="FunFam" id="1.25.40.770:FF:000001">
    <property type="entry name" value="Transcription initiation factor TFIID subunit 6"/>
    <property type="match status" value="1"/>
</dbReference>
<dbReference type="EMBL" id="HF935531">
    <property type="protein sequence ID" value="CCX31063.1"/>
    <property type="molecule type" value="Genomic_DNA"/>
</dbReference>
<dbReference type="OMA" id="YFVQFIA"/>
<evidence type="ECO:0000256" key="4">
    <source>
        <dbReference type="ARBA" id="ARBA00023163"/>
    </source>
</evidence>
<dbReference type="SUPFAM" id="SSF48371">
    <property type="entry name" value="ARM repeat"/>
    <property type="match status" value="1"/>
</dbReference>
<dbReference type="SMART" id="SM00803">
    <property type="entry name" value="TAF"/>
    <property type="match status" value="1"/>
</dbReference>
<comment type="subcellular location">
    <subcellularLocation>
        <location evidence="1">Nucleus</location>
    </subcellularLocation>
</comment>
<dbReference type="GO" id="GO:0003743">
    <property type="term" value="F:translation initiation factor activity"/>
    <property type="evidence" value="ECO:0007669"/>
    <property type="project" value="UniProtKB-KW"/>
</dbReference>
<dbReference type="Pfam" id="PF02969">
    <property type="entry name" value="TAF"/>
    <property type="match status" value="1"/>
</dbReference>
<comment type="similarity">
    <text evidence="2">Belongs to the TAF6 family.</text>
</comment>
<name>U4LGM7_PYROM</name>
<dbReference type="InterPro" id="IPR004823">
    <property type="entry name" value="TAF_TATA-bd_Histone-like_dom"/>
</dbReference>
<evidence type="ECO:0000313" key="10">
    <source>
        <dbReference type="Proteomes" id="UP000018144"/>
    </source>
</evidence>
<dbReference type="STRING" id="1076935.U4LGM7"/>
<dbReference type="CDD" id="cd08050">
    <property type="entry name" value="TAF6C"/>
    <property type="match status" value="1"/>
</dbReference>
<dbReference type="PANTHER" id="PTHR10221:SF9">
    <property type="entry name" value="TRANSCRIPTION INITIATION FACTOR TFIID SUBUNIT 6"/>
    <property type="match status" value="1"/>
</dbReference>
<feature type="domain" description="TATA box binding protein associated factor (TAF) histone-like fold" evidence="8">
    <location>
        <begin position="3"/>
        <end position="66"/>
    </location>
</feature>
<dbReference type="GO" id="GO:0046982">
    <property type="term" value="F:protein heterodimerization activity"/>
    <property type="evidence" value="ECO:0007669"/>
    <property type="project" value="InterPro"/>
</dbReference>
<dbReference type="GO" id="GO:0000124">
    <property type="term" value="C:SAGA complex"/>
    <property type="evidence" value="ECO:0007669"/>
    <property type="project" value="InterPro"/>
</dbReference>
<dbReference type="CDD" id="cd22931">
    <property type="entry name" value="HFD_TAF6"/>
    <property type="match status" value="1"/>
</dbReference>
<dbReference type="InterPro" id="IPR046344">
    <property type="entry name" value="TAF6_C_sf"/>
</dbReference>
<keyword evidence="10" id="KW-1185">Reference proteome</keyword>
<dbReference type="PANTHER" id="PTHR10221">
    <property type="entry name" value="TRANSCRIPTION INITIATION FACTOR TFIID SUBUNIT 6"/>
    <property type="match status" value="1"/>
</dbReference>
<dbReference type="OrthoDB" id="361039at2759"/>
<dbReference type="InterPro" id="IPR009072">
    <property type="entry name" value="Histone-fold"/>
</dbReference>
<dbReference type="GO" id="GO:0016251">
    <property type="term" value="F:RNA polymerase II general transcription initiation factor activity"/>
    <property type="evidence" value="ECO:0007669"/>
    <property type="project" value="InterPro"/>
</dbReference>
<evidence type="ECO:0000256" key="1">
    <source>
        <dbReference type="ARBA" id="ARBA00004123"/>
    </source>
</evidence>
<dbReference type="Gene3D" id="1.10.20.10">
    <property type="entry name" value="Histone, subunit A"/>
    <property type="match status" value="1"/>
</dbReference>
<evidence type="ECO:0000256" key="5">
    <source>
        <dbReference type="ARBA" id="ARBA00023242"/>
    </source>
</evidence>
<organism evidence="9 10">
    <name type="scientific">Pyronema omphalodes (strain CBS 100304)</name>
    <name type="common">Pyronema confluens</name>
    <dbReference type="NCBI Taxonomy" id="1076935"/>
    <lineage>
        <taxon>Eukaryota</taxon>
        <taxon>Fungi</taxon>
        <taxon>Dikarya</taxon>
        <taxon>Ascomycota</taxon>
        <taxon>Pezizomycotina</taxon>
        <taxon>Pezizomycetes</taxon>
        <taxon>Pezizales</taxon>
        <taxon>Pyronemataceae</taxon>
        <taxon>Pyronema</taxon>
    </lineage>
</organism>
<dbReference type="InterPro" id="IPR037796">
    <property type="entry name" value="TAF6"/>
</dbReference>
<dbReference type="GO" id="GO:0006325">
    <property type="term" value="P:chromatin organization"/>
    <property type="evidence" value="ECO:0007669"/>
    <property type="project" value="UniProtKB-ARBA"/>
</dbReference>
<reference evidence="9 10" key="1">
    <citation type="journal article" date="2013" name="PLoS Genet.">
        <title>The genome and development-dependent transcriptomes of Pyronema confluens: a window into fungal evolution.</title>
        <authorList>
            <person name="Traeger S."/>
            <person name="Altegoer F."/>
            <person name="Freitag M."/>
            <person name="Gabaldon T."/>
            <person name="Kempken F."/>
            <person name="Kumar A."/>
            <person name="Marcet-Houben M."/>
            <person name="Poggeler S."/>
            <person name="Stajich J.E."/>
            <person name="Nowrousian M."/>
        </authorList>
    </citation>
    <scope>NUCLEOTIDE SEQUENCE [LARGE SCALE GENOMIC DNA]</scope>
    <source>
        <strain evidence="10">CBS 100304</strain>
        <tissue evidence="9">Vegetative mycelium</tissue>
    </source>
</reference>
<gene>
    <name evidence="9" type="ORF">PCON_09891</name>
</gene>
<evidence type="ECO:0000259" key="8">
    <source>
        <dbReference type="SMART" id="SM00803"/>
    </source>
</evidence>
<dbReference type="eggNOG" id="KOG2549">
    <property type="taxonomic scope" value="Eukaryota"/>
</dbReference>
<dbReference type="Proteomes" id="UP000018144">
    <property type="component" value="Unassembled WGS sequence"/>
</dbReference>
<dbReference type="Pfam" id="PF07571">
    <property type="entry name" value="TAF6_C"/>
    <property type="match status" value="1"/>
</dbReference>
<sequence>MSLWNSDTIKDVAESVGISNLHDDVAKNLAMDVEYRIHQVLQEALKFMRHGKRTVLATTDISHALRVLNVEPLYGYDSLRPLRFGEASVGPAQPIYYVEDEEVDFEKLINAPLPKVPREVTFTAHWLAIEGVQPAIPQNPTPSEAHRLSEGVPKGSNTTTSLAATTGNSENVAVKPLVKHILSKELQLYYDRVCSAILDEAPSSSLRSAALSSLRHDPGLHQLLPYFLQFVSEKVTQKLRDLFVLNTMLELLHALLENENLFVEPYVAAIVPPILTCLVGKRLGTEGGNHWDLRDFAASLIALVCKRFGGASHTLLSRLTRACLKHFLDPAKPLGTHYGAITGLAAIGGRESVRVLVVPNLKLYEKVLKKDDQDPEEVRRVVEAIYKAVETLEDKEVKMEEMEEGEELREKLVKKVGEVVADRVWKTGRMPLVKAIVESRVGEK</sequence>
<proteinExistence type="inferred from homology"/>
<dbReference type="Gene3D" id="1.25.40.770">
    <property type="entry name" value="TAF6, C-terminal HEAT repeat domain"/>
    <property type="match status" value="1"/>
</dbReference>
<evidence type="ECO:0000256" key="3">
    <source>
        <dbReference type="ARBA" id="ARBA00023015"/>
    </source>
</evidence>
<dbReference type="AlphaFoldDB" id="U4LGM7"/>
<dbReference type="InterPro" id="IPR016024">
    <property type="entry name" value="ARM-type_fold"/>
</dbReference>
<evidence type="ECO:0000256" key="6">
    <source>
        <dbReference type="ARBA" id="ARBA00076308"/>
    </source>
</evidence>
<keyword evidence="3" id="KW-0805">Transcription regulation</keyword>
<dbReference type="FunFam" id="1.10.20.10:FF:000033">
    <property type="entry name" value="Transcription initiation factor TFIID complex subunit"/>
    <property type="match status" value="1"/>
</dbReference>
<accession>U4LGM7</accession>
<evidence type="ECO:0000256" key="7">
    <source>
        <dbReference type="ARBA" id="ARBA00093655"/>
    </source>
</evidence>
<keyword evidence="9" id="KW-0396">Initiation factor</keyword>
<dbReference type="GO" id="GO:0051123">
    <property type="term" value="P:RNA polymerase II preinitiation complex assembly"/>
    <property type="evidence" value="ECO:0007669"/>
    <property type="project" value="TreeGrafter"/>
</dbReference>
<keyword evidence="5" id="KW-0539">Nucleus</keyword>
<dbReference type="GO" id="GO:0003713">
    <property type="term" value="F:transcription coactivator activity"/>
    <property type="evidence" value="ECO:0007669"/>
    <property type="project" value="TreeGrafter"/>
</dbReference>
<protein>
    <recommendedName>
        <fullName evidence="6">TBP-associated factor 6</fullName>
    </recommendedName>
    <alternativeName>
        <fullName evidence="7">Transcription initiation factor TFIID subunit 6</fullName>
    </alternativeName>
</protein>
<dbReference type="InterPro" id="IPR011442">
    <property type="entry name" value="TAF6_C"/>
</dbReference>
<evidence type="ECO:0000313" key="9">
    <source>
        <dbReference type="EMBL" id="CCX31063.1"/>
    </source>
</evidence>
<keyword evidence="4" id="KW-0804">Transcription</keyword>
<dbReference type="SUPFAM" id="SSF47113">
    <property type="entry name" value="Histone-fold"/>
    <property type="match status" value="1"/>
</dbReference>